<evidence type="ECO:0000256" key="8">
    <source>
        <dbReference type="ARBA" id="ARBA00022917"/>
    </source>
</evidence>
<dbReference type="Gene3D" id="3.40.50.620">
    <property type="entry name" value="HUPs"/>
    <property type="match status" value="1"/>
</dbReference>
<dbReference type="Pfam" id="PF05746">
    <property type="entry name" value="DALR_1"/>
    <property type="match status" value="1"/>
</dbReference>
<feature type="short sequence motif" description="'HIGH' region" evidence="11">
    <location>
        <begin position="122"/>
        <end position="132"/>
    </location>
</feature>
<feature type="domain" description="Arginyl tRNA synthetase N-terminal" evidence="14">
    <location>
        <begin position="5"/>
        <end position="86"/>
    </location>
</feature>
<dbReference type="PRINTS" id="PR01038">
    <property type="entry name" value="TRNASYNTHARG"/>
</dbReference>
<evidence type="ECO:0000313" key="15">
    <source>
        <dbReference type="EMBL" id="AKF07749.1"/>
    </source>
</evidence>
<dbReference type="InterPro" id="IPR036695">
    <property type="entry name" value="Arg-tRNA-synth_N_sf"/>
</dbReference>
<dbReference type="Gene3D" id="1.10.730.10">
    <property type="entry name" value="Isoleucyl-tRNA Synthetase, Domain 1"/>
    <property type="match status" value="1"/>
</dbReference>
<evidence type="ECO:0000256" key="10">
    <source>
        <dbReference type="ARBA" id="ARBA00049339"/>
    </source>
</evidence>
<dbReference type="CDD" id="cd00671">
    <property type="entry name" value="ArgRS_core"/>
    <property type="match status" value="1"/>
</dbReference>
<dbReference type="PROSITE" id="PS00178">
    <property type="entry name" value="AA_TRNA_LIGASE_I"/>
    <property type="match status" value="1"/>
</dbReference>
<evidence type="ECO:0000256" key="1">
    <source>
        <dbReference type="ARBA" id="ARBA00004496"/>
    </source>
</evidence>
<comment type="subunit">
    <text evidence="3 11">Monomer.</text>
</comment>
<keyword evidence="9 11" id="KW-0030">Aminoacyl-tRNA synthetase</keyword>
<evidence type="ECO:0000256" key="9">
    <source>
        <dbReference type="ARBA" id="ARBA00023146"/>
    </source>
</evidence>
<dbReference type="SUPFAM" id="SSF52374">
    <property type="entry name" value="Nucleotidylyl transferase"/>
    <property type="match status" value="1"/>
</dbReference>
<evidence type="ECO:0000256" key="7">
    <source>
        <dbReference type="ARBA" id="ARBA00022840"/>
    </source>
</evidence>
<dbReference type="GO" id="GO:0005737">
    <property type="term" value="C:cytoplasm"/>
    <property type="evidence" value="ECO:0007669"/>
    <property type="project" value="UniProtKB-SubCell"/>
</dbReference>
<dbReference type="STRING" id="927083.DB32_004898"/>
<dbReference type="Gene3D" id="3.30.1360.70">
    <property type="entry name" value="Arginyl tRNA synthetase N-terminal domain"/>
    <property type="match status" value="1"/>
</dbReference>
<evidence type="ECO:0000256" key="12">
    <source>
        <dbReference type="RuleBase" id="RU363038"/>
    </source>
</evidence>
<feature type="domain" description="DALR anticodon binding" evidence="13">
    <location>
        <begin position="460"/>
        <end position="576"/>
    </location>
</feature>
<gene>
    <name evidence="11" type="primary">argS</name>
    <name evidence="15" type="ORF">DB32_004898</name>
</gene>
<comment type="subcellular location">
    <subcellularLocation>
        <location evidence="1 11">Cytoplasm</location>
    </subcellularLocation>
</comment>
<evidence type="ECO:0000256" key="2">
    <source>
        <dbReference type="ARBA" id="ARBA00005594"/>
    </source>
</evidence>
<evidence type="ECO:0000259" key="13">
    <source>
        <dbReference type="SMART" id="SM00836"/>
    </source>
</evidence>
<dbReference type="PANTHER" id="PTHR11956">
    <property type="entry name" value="ARGINYL-TRNA SYNTHETASE"/>
    <property type="match status" value="1"/>
</dbReference>
<proteinExistence type="inferred from homology"/>
<dbReference type="OrthoDB" id="9803211at2"/>
<dbReference type="InterPro" id="IPR035684">
    <property type="entry name" value="ArgRS_core"/>
</dbReference>
<accession>A0A0F6SFY4</accession>
<dbReference type="SUPFAM" id="SSF55190">
    <property type="entry name" value="Arginyl-tRNA synthetase (ArgRS), N-terminal 'additional' domain"/>
    <property type="match status" value="1"/>
</dbReference>
<keyword evidence="8 11" id="KW-0648">Protein biosynthesis</keyword>
<protein>
    <recommendedName>
        <fullName evidence="11">Arginine--tRNA ligase</fullName>
        <ecNumber evidence="11">6.1.1.19</ecNumber>
    </recommendedName>
    <alternativeName>
        <fullName evidence="11">Arginyl-tRNA synthetase</fullName>
        <shortName evidence="11">ArgRS</shortName>
    </alternativeName>
</protein>
<dbReference type="SUPFAM" id="SSF47323">
    <property type="entry name" value="Anticodon-binding domain of a subclass of class I aminoacyl-tRNA synthetases"/>
    <property type="match status" value="1"/>
</dbReference>
<dbReference type="GO" id="GO:0004814">
    <property type="term" value="F:arginine-tRNA ligase activity"/>
    <property type="evidence" value="ECO:0007669"/>
    <property type="project" value="UniProtKB-UniRule"/>
</dbReference>
<comment type="similarity">
    <text evidence="2 11 12">Belongs to the class-I aminoacyl-tRNA synthetase family.</text>
</comment>
<dbReference type="PANTHER" id="PTHR11956:SF11">
    <property type="entry name" value="ARGININE--TRNA LIGASE, MITOCHONDRIAL-RELATED"/>
    <property type="match status" value="1"/>
</dbReference>
<evidence type="ECO:0000256" key="5">
    <source>
        <dbReference type="ARBA" id="ARBA00022598"/>
    </source>
</evidence>
<dbReference type="HAMAP" id="MF_00123">
    <property type="entry name" value="Arg_tRNA_synth"/>
    <property type="match status" value="1"/>
</dbReference>
<dbReference type="GO" id="GO:0006420">
    <property type="term" value="P:arginyl-tRNA aminoacylation"/>
    <property type="evidence" value="ECO:0007669"/>
    <property type="project" value="UniProtKB-UniRule"/>
</dbReference>
<dbReference type="Proteomes" id="UP000034883">
    <property type="component" value="Chromosome"/>
</dbReference>
<keyword evidence="6 11" id="KW-0547">Nucleotide-binding</keyword>
<dbReference type="CDD" id="cd07956">
    <property type="entry name" value="Anticodon_Ia_Arg"/>
    <property type="match status" value="1"/>
</dbReference>
<dbReference type="GO" id="GO:0005524">
    <property type="term" value="F:ATP binding"/>
    <property type="evidence" value="ECO:0007669"/>
    <property type="project" value="UniProtKB-UniRule"/>
</dbReference>
<evidence type="ECO:0000256" key="4">
    <source>
        <dbReference type="ARBA" id="ARBA00022490"/>
    </source>
</evidence>
<dbReference type="FunFam" id="1.10.730.10:FF:000006">
    <property type="entry name" value="Arginyl-tRNA synthetase 2, mitochondrial"/>
    <property type="match status" value="1"/>
</dbReference>
<dbReference type="Pfam" id="PF00750">
    <property type="entry name" value="tRNA-synt_1d"/>
    <property type="match status" value="1"/>
</dbReference>
<dbReference type="InterPro" id="IPR005148">
    <property type="entry name" value="Arg-tRNA-synth_N"/>
</dbReference>
<keyword evidence="7 11" id="KW-0067">ATP-binding</keyword>
<dbReference type="SMART" id="SM01016">
    <property type="entry name" value="Arg_tRNA_synt_N"/>
    <property type="match status" value="1"/>
</dbReference>
<dbReference type="InterPro" id="IPR001278">
    <property type="entry name" value="Arg-tRNA-ligase"/>
</dbReference>
<organism evidence="15 16">
    <name type="scientific">Sandaracinus amylolyticus</name>
    <dbReference type="NCBI Taxonomy" id="927083"/>
    <lineage>
        <taxon>Bacteria</taxon>
        <taxon>Pseudomonadati</taxon>
        <taxon>Myxococcota</taxon>
        <taxon>Polyangia</taxon>
        <taxon>Polyangiales</taxon>
        <taxon>Sandaracinaceae</taxon>
        <taxon>Sandaracinus</taxon>
    </lineage>
</organism>
<dbReference type="FunFam" id="3.40.50.620:FF:000116">
    <property type="entry name" value="Arginine--tRNA ligase"/>
    <property type="match status" value="1"/>
</dbReference>
<comment type="catalytic activity">
    <reaction evidence="10 11">
        <text>tRNA(Arg) + L-arginine + ATP = L-arginyl-tRNA(Arg) + AMP + diphosphate</text>
        <dbReference type="Rhea" id="RHEA:20301"/>
        <dbReference type="Rhea" id="RHEA-COMP:9658"/>
        <dbReference type="Rhea" id="RHEA-COMP:9673"/>
        <dbReference type="ChEBI" id="CHEBI:30616"/>
        <dbReference type="ChEBI" id="CHEBI:32682"/>
        <dbReference type="ChEBI" id="CHEBI:33019"/>
        <dbReference type="ChEBI" id="CHEBI:78442"/>
        <dbReference type="ChEBI" id="CHEBI:78513"/>
        <dbReference type="ChEBI" id="CHEBI:456215"/>
        <dbReference type="EC" id="6.1.1.19"/>
    </reaction>
</comment>
<dbReference type="SMART" id="SM00836">
    <property type="entry name" value="DALR_1"/>
    <property type="match status" value="1"/>
</dbReference>
<keyword evidence="4 11" id="KW-0963">Cytoplasm</keyword>
<evidence type="ECO:0000313" key="16">
    <source>
        <dbReference type="Proteomes" id="UP000034883"/>
    </source>
</evidence>
<evidence type="ECO:0000256" key="11">
    <source>
        <dbReference type="HAMAP-Rule" id="MF_00123"/>
    </source>
</evidence>
<dbReference type="RefSeq" id="WP_053234971.1">
    <property type="nucleotide sequence ID" value="NZ_CP011125.1"/>
</dbReference>
<dbReference type="Pfam" id="PF03485">
    <property type="entry name" value="Arg_tRNA_synt_N"/>
    <property type="match status" value="1"/>
</dbReference>
<dbReference type="InterPro" id="IPR008909">
    <property type="entry name" value="DALR_anticod-bd"/>
</dbReference>
<evidence type="ECO:0000256" key="3">
    <source>
        <dbReference type="ARBA" id="ARBA00011245"/>
    </source>
</evidence>
<dbReference type="InterPro" id="IPR014729">
    <property type="entry name" value="Rossmann-like_a/b/a_fold"/>
</dbReference>
<dbReference type="InterPro" id="IPR001412">
    <property type="entry name" value="aa-tRNA-synth_I_CS"/>
</dbReference>
<dbReference type="EC" id="6.1.1.19" evidence="11"/>
<evidence type="ECO:0000259" key="14">
    <source>
        <dbReference type="SMART" id="SM01016"/>
    </source>
</evidence>
<dbReference type="NCBIfam" id="TIGR00456">
    <property type="entry name" value="argS"/>
    <property type="match status" value="1"/>
</dbReference>
<keyword evidence="5 11" id="KW-0436">Ligase</keyword>
<dbReference type="AlphaFoldDB" id="A0A0F6SFY4"/>
<keyword evidence="16" id="KW-1185">Reference proteome</keyword>
<sequence length="576" mass="63144">MRIERFLDALAGKAIEDTLGVKAPAILRPTQDPKHGDYQVNGVMPLAKQQKRPPRELAEKVAEALRSHEAIAEATVAGPGFLNIRLADAWIAARLAESLKDARDGVPESETKQKIVVDYSSPNIAKQMHVGHLRSTIIGHALVQLLRFQGHEVIGDNHLGDWGTQYGLLIAGLRAFGGGDAAVASLSLAQLEGIYVEAKKRAKDDESFADEARRELAKLQSGDAANRALWERFVAITRAENDKVYERLGVSFDWWKGESFYEPMLPGVVDELLAKGLAREDQGAICIFFNELENVPNKLAKQKTPFLIRKKDGAFLYSTSDIATVEHRKSLGVERSIYVVDSRQSQHFEQLFGVVQMLGIQMQLEHVGFGMVLGSSGTALATREGNALTLASLLDEAEARAAVGVREQGIDISEQDMPKVARAVGIGAVKYSDLRQNRLSDYQFDFDKLIEFKGNAGPYLQYAATRGGSIFRTGGIDLASFAPASITLTEPAELALARQLAKFADVVHAAADTCQPHLLCDHLYAVASDFSRFYEACQVLKSEGATRESRLALTAITSRQLRRGLTLLGIEVLERM</sequence>
<reference evidence="15 16" key="1">
    <citation type="submission" date="2015-03" db="EMBL/GenBank/DDBJ databases">
        <title>Genome assembly of Sandaracinus amylolyticus DSM 53668.</title>
        <authorList>
            <person name="Sharma G."/>
            <person name="Subramanian S."/>
        </authorList>
    </citation>
    <scope>NUCLEOTIDE SEQUENCE [LARGE SCALE GENOMIC DNA]</scope>
    <source>
        <strain evidence="15 16">DSM 53668</strain>
    </source>
</reference>
<dbReference type="InterPro" id="IPR009080">
    <property type="entry name" value="tRNAsynth_Ia_anticodon-bd"/>
</dbReference>
<dbReference type="KEGG" id="samy:DB32_004898"/>
<evidence type="ECO:0000256" key="6">
    <source>
        <dbReference type="ARBA" id="ARBA00022741"/>
    </source>
</evidence>
<dbReference type="EMBL" id="CP011125">
    <property type="protein sequence ID" value="AKF07749.1"/>
    <property type="molecule type" value="Genomic_DNA"/>
</dbReference>
<name>A0A0F6SFY4_9BACT</name>